<evidence type="ECO:0000313" key="4">
    <source>
        <dbReference type="EMBL" id="CAH0406182.1"/>
    </source>
</evidence>
<keyword evidence="1" id="KW-0479">Metal-binding</keyword>
<dbReference type="InterPro" id="IPR013087">
    <property type="entry name" value="Znf_C2H2_type"/>
</dbReference>
<gene>
    <name evidence="4" type="ORF">CHILSU_LOCUS9555</name>
</gene>
<evidence type="ECO:0000256" key="2">
    <source>
        <dbReference type="SAM" id="MobiDB-lite"/>
    </source>
</evidence>
<feature type="compositionally biased region" description="Basic and acidic residues" evidence="2">
    <location>
        <begin position="423"/>
        <end position="433"/>
    </location>
</feature>
<feature type="binding site" evidence="1">
    <location>
        <position position="22"/>
    </location>
    <ligand>
        <name>Zn(2+)</name>
        <dbReference type="ChEBI" id="CHEBI:29105"/>
    </ligand>
</feature>
<feature type="region of interest" description="Disordered" evidence="2">
    <location>
        <begin position="423"/>
        <end position="444"/>
    </location>
</feature>
<dbReference type="Pfam" id="PF07776">
    <property type="entry name" value="zf-AD"/>
    <property type="match status" value="1"/>
</dbReference>
<sequence>MSALQESEAANENPDKYECRTCLQECNTVNLIFQTWSPGWNGMENTIAEDLEKIANIQISELDEHSKFICQTCIEQLRQACQFVCLVQGNDRILKLRYPPEKKDANYSEVWPKPIQIDKTIAYENFLGIDVKQEVLSEDDNNCDNIDEAYTHPDYNEHIEIKVEPEEIVATKPNIYINGSVLQHENPEKIKLQNGVTSYNEPVISFTVFMITEHRRGVQKYLDTKVKEEPVSDPEDTESTPGDLPLECLLCTRKFVSVSGLKAHVIAQHSYKTVRRKIGESSPKKPPREKHICAICKRVKALQRNRPERSISELFVKEEVCYGCNAKFDSFDKLSVHRKRCKALLGKEKIKPKTLDDVISISDTPDIEKNKKRNQNMHKQNSEAYLRQREKANTRIRTVEQRERKRAKDREYFKKKREDNKLKTISDMTEREKRKQRNYWKATSKRYRERKKILANIISNAPPQSDDLAAVPQDK</sequence>
<accession>A0ABN8B965</accession>
<evidence type="ECO:0000259" key="3">
    <source>
        <dbReference type="PROSITE" id="PS51915"/>
    </source>
</evidence>
<dbReference type="PROSITE" id="PS00028">
    <property type="entry name" value="ZINC_FINGER_C2H2_1"/>
    <property type="match status" value="1"/>
</dbReference>
<protein>
    <recommendedName>
        <fullName evidence="3">ZAD domain-containing protein</fullName>
    </recommendedName>
</protein>
<dbReference type="Gene3D" id="3.40.1800.20">
    <property type="match status" value="1"/>
</dbReference>
<dbReference type="SUPFAM" id="SSF57716">
    <property type="entry name" value="Glucocorticoid receptor-like (DNA-binding domain)"/>
    <property type="match status" value="1"/>
</dbReference>
<feature type="compositionally biased region" description="Basic residues" evidence="2">
    <location>
        <begin position="434"/>
        <end position="444"/>
    </location>
</feature>
<keyword evidence="1" id="KW-0863">Zinc-finger</keyword>
<dbReference type="PROSITE" id="PS51915">
    <property type="entry name" value="ZAD"/>
    <property type="match status" value="1"/>
</dbReference>
<dbReference type="InterPro" id="IPR012934">
    <property type="entry name" value="Znf_AD"/>
</dbReference>
<evidence type="ECO:0000313" key="5">
    <source>
        <dbReference type="Proteomes" id="UP001153292"/>
    </source>
</evidence>
<keyword evidence="1" id="KW-0862">Zinc</keyword>
<feature type="domain" description="ZAD" evidence="3">
    <location>
        <begin position="17"/>
        <end position="97"/>
    </location>
</feature>
<keyword evidence="5" id="KW-1185">Reference proteome</keyword>
<organism evidence="4 5">
    <name type="scientific">Chilo suppressalis</name>
    <name type="common">Asiatic rice borer moth</name>
    <dbReference type="NCBI Taxonomy" id="168631"/>
    <lineage>
        <taxon>Eukaryota</taxon>
        <taxon>Metazoa</taxon>
        <taxon>Ecdysozoa</taxon>
        <taxon>Arthropoda</taxon>
        <taxon>Hexapoda</taxon>
        <taxon>Insecta</taxon>
        <taxon>Pterygota</taxon>
        <taxon>Neoptera</taxon>
        <taxon>Endopterygota</taxon>
        <taxon>Lepidoptera</taxon>
        <taxon>Glossata</taxon>
        <taxon>Ditrysia</taxon>
        <taxon>Pyraloidea</taxon>
        <taxon>Crambidae</taxon>
        <taxon>Crambinae</taxon>
        <taxon>Chilo</taxon>
    </lineage>
</organism>
<dbReference type="Proteomes" id="UP001153292">
    <property type="component" value="Chromosome 5"/>
</dbReference>
<feature type="binding site" evidence="1">
    <location>
        <position position="19"/>
    </location>
    <ligand>
        <name>Zn(2+)</name>
        <dbReference type="ChEBI" id="CHEBI:29105"/>
    </ligand>
</feature>
<dbReference type="EMBL" id="OU963898">
    <property type="protein sequence ID" value="CAH0406182.1"/>
    <property type="molecule type" value="Genomic_DNA"/>
</dbReference>
<feature type="binding site" evidence="1">
    <location>
        <position position="73"/>
    </location>
    <ligand>
        <name>Zn(2+)</name>
        <dbReference type="ChEBI" id="CHEBI:29105"/>
    </ligand>
</feature>
<dbReference type="SMART" id="SM00868">
    <property type="entry name" value="zf-AD"/>
    <property type="match status" value="2"/>
</dbReference>
<feature type="binding site" evidence="1">
    <location>
        <position position="70"/>
    </location>
    <ligand>
        <name>Zn(2+)</name>
        <dbReference type="ChEBI" id="CHEBI:29105"/>
    </ligand>
</feature>
<proteinExistence type="predicted"/>
<reference evidence="4" key="1">
    <citation type="submission" date="2021-12" db="EMBL/GenBank/DDBJ databases">
        <authorList>
            <person name="King R."/>
        </authorList>
    </citation>
    <scope>NUCLEOTIDE SEQUENCE</scope>
</reference>
<name>A0ABN8B965_CHISP</name>
<evidence type="ECO:0000256" key="1">
    <source>
        <dbReference type="PROSITE-ProRule" id="PRU01263"/>
    </source>
</evidence>
<feature type="region of interest" description="Disordered" evidence="2">
    <location>
        <begin position="456"/>
        <end position="475"/>
    </location>
</feature>